<dbReference type="Proteomes" id="UP000607397">
    <property type="component" value="Unassembled WGS sequence"/>
</dbReference>
<gene>
    <name evidence="1" type="ORF">GS597_04725</name>
</gene>
<accession>A0A8K2A671</accession>
<name>A0A8K2A671_9CYAN</name>
<evidence type="ECO:0000313" key="1">
    <source>
        <dbReference type="EMBL" id="NCJ05824.1"/>
    </source>
</evidence>
<dbReference type="EMBL" id="WVIC01000006">
    <property type="protein sequence ID" value="NCJ05824.1"/>
    <property type="molecule type" value="Genomic_DNA"/>
</dbReference>
<dbReference type="RefSeq" id="WP_161824299.1">
    <property type="nucleotide sequence ID" value="NZ_WVIC01000006.1"/>
</dbReference>
<reference evidence="1" key="1">
    <citation type="submission" date="2019-12" db="EMBL/GenBank/DDBJ databases">
        <title>High-Quality draft genome sequences of three cyanobacteria isolated from the limestone walls of the Old Cathedral of Coimbra.</title>
        <authorList>
            <person name="Tiago I."/>
            <person name="Soares F."/>
            <person name="Portugal A."/>
        </authorList>
    </citation>
    <scope>NUCLEOTIDE SEQUENCE [LARGE SCALE GENOMIC DNA]</scope>
    <source>
        <strain evidence="1">C</strain>
    </source>
</reference>
<protein>
    <submittedName>
        <fullName evidence="1">Uncharacterized protein</fullName>
    </submittedName>
</protein>
<comment type="caution">
    <text evidence="1">The sequence shown here is derived from an EMBL/GenBank/DDBJ whole genome shotgun (WGS) entry which is preliminary data.</text>
</comment>
<sequence length="59" mass="6427">MLVEQKHAEPSTIFVAGTHRSLAQTGLLSGFDLGTTHIQNPEPLDAVINFRAALRETLL</sequence>
<dbReference type="AlphaFoldDB" id="A0A8K2A671"/>
<proteinExistence type="predicted"/>
<organism evidence="1 2">
    <name type="scientific">Petrachloros mirabilis ULC683</name>
    <dbReference type="NCBI Taxonomy" id="2781853"/>
    <lineage>
        <taxon>Bacteria</taxon>
        <taxon>Bacillati</taxon>
        <taxon>Cyanobacteriota</taxon>
        <taxon>Cyanophyceae</taxon>
        <taxon>Synechococcales</taxon>
        <taxon>Petrachlorosaceae</taxon>
        <taxon>Petrachloros</taxon>
        <taxon>Petrachloros mirabilis</taxon>
    </lineage>
</organism>
<keyword evidence="2" id="KW-1185">Reference proteome</keyword>
<evidence type="ECO:0000313" key="2">
    <source>
        <dbReference type="Proteomes" id="UP000607397"/>
    </source>
</evidence>